<keyword evidence="2" id="KW-1185">Reference proteome</keyword>
<dbReference type="GO" id="GO:0005975">
    <property type="term" value="P:carbohydrate metabolic process"/>
    <property type="evidence" value="ECO:0007669"/>
    <property type="project" value="InterPro"/>
</dbReference>
<reference evidence="1 2" key="1">
    <citation type="submission" date="2019-11" db="EMBL/GenBank/DDBJ databases">
        <title>Comparative genomics of hydrocarbon-degrading Desulfosarcina strains.</title>
        <authorList>
            <person name="Watanabe M."/>
            <person name="Kojima H."/>
            <person name="Fukui M."/>
        </authorList>
    </citation>
    <scope>NUCLEOTIDE SEQUENCE [LARGE SCALE GENOMIC DNA]</scope>
    <source>
        <strain evidence="2">oXyS1</strain>
    </source>
</reference>
<dbReference type="EMBL" id="AP021879">
    <property type="protein sequence ID" value="BBO88536.1"/>
    <property type="molecule type" value="Genomic_DNA"/>
</dbReference>
<organism evidence="1 2">
    <name type="scientific">Desulfosarcina ovata subsp. ovata</name>
    <dbReference type="NCBI Taxonomy" id="2752305"/>
    <lineage>
        <taxon>Bacteria</taxon>
        <taxon>Pseudomonadati</taxon>
        <taxon>Thermodesulfobacteriota</taxon>
        <taxon>Desulfobacteria</taxon>
        <taxon>Desulfobacterales</taxon>
        <taxon>Desulfosarcinaceae</taxon>
        <taxon>Desulfosarcina</taxon>
    </lineage>
</organism>
<evidence type="ECO:0000313" key="2">
    <source>
        <dbReference type="Proteomes" id="UP000422108"/>
    </source>
</evidence>
<dbReference type="AlphaFoldDB" id="A0A5K8A7U6"/>
<accession>A0A5K8A7U6</accession>
<dbReference type="InterPro" id="IPR011330">
    <property type="entry name" value="Glyco_hydro/deAcase_b/a-brl"/>
</dbReference>
<gene>
    <name evidence="1" type="ORF">DSCOOX_17160</name>
</gene>
<sequence length="324" mass="37462">MKLLITIDTEEDNWNRYSPTVNPVCNIKGIERLQKIFDKFSVKPTYLITYPVANTTDSINILKPIMEKGNCEIGAHCHPWNTPPLNDLEPVNKTDTMICNLPENMIYKKIALLHQTIKKNFGIAPTSFRTGRYGFSKEVAQTLVKLKYKVDSSITPYTNWNHKHGPDFSNKTPHFFWYGSNGKKIYRIGKLLEVPVSVGFLQSNFDLRNRFLKFAEQDIFKRIHLVGLLDYLNIVSKAWLSPEIESLDTMIKLSKQLRKNKFNCLNLTFHSSSLVEGLSPFTTTRKDVERLLEKISDFISFERRNGIESQTLSEFADEKQKSTR</sequence>
<protein>
    <submittedName>
        <fullName evidence="1">Deacetylase</fullName>
    </submittedName>
</protein>
<name>A0A5K8A7U6_9BACT</name>
<proteinExistence type="predicted"/>
<dbReference type="Gene3D" id="3.20.20.370">
    <property type="entry name" value="Glycoside hydrolase/deacetylase"/>
    <property type="match status" value="1"/>
</dbReference>
<dbReference type="RefSeq" id="WP_155309834.1">
    <property type="nucleotide sequence ID" value="NZ_AP021879.1"/>
</dbReference>
<dbReference type="Proteomes" id="UP000422108">
    <property type="component" value="Chromosome"/>
</dbReference>
<evidence type="ECO:0000313" key="1">
    <source>
        <dbReference type="EMBL" id="BBO88536.1"/>
    </source>
</evidence>
<dbReference type="SUPFAM" id="SSF88713">
    <property type="entry name" value="Glycoside hydrolase/deacetylase"/>
    <property type="match status" value="1"/>
</dbReference>